<dbReference type="Pfam" id="PF13474">
    <property type="entry name" value="SnoaL_3"/>
    <property type="match status" value="1"/>
</dbReference>
<comment type="caution">
    <text evidence="2">The sequence shown here is derived from an EMBL/GenBank/DDBJ whole genome shotgun (WGS) entry which is preliminary data.</text>
</comment>
<proteinExistence type="predicted"/>
<gene>
    <name evidence="2" type="ORF">GCM10022242_42120</name>
</gene>
<name>A0ABP7J9E5_9ACTN</name>
<evidence type="ECO:0000259" key="1">
    <source>
        <dbReference type="Pfam" id="PF13474"/>
    </source>
</evidence>
<dbReference type="SUPFAM" id="SSF54427">
    <property type="entry name" value="NTF2-like"/>
    <property type="match status" value="1"/>
</dbReference>
<dbReference type="RefSeq" id="WP_344779078.1">
    <property type="nucleotide sequence ID" value="NZ_BAABAH010000030.1"/>
</dbReference>
<dbReference type="InterPro" id="IPR032710">
    <property type="entry name" value="NTF2-like_dom_sf"/>
</dbReference>
<feature type="domain" description="SnoaL-like" evidence="1">
    <location>
        <begin position="11"/>
        <end position="126"/>
    </location>
</feature>
<reference evidence="3" key="1">
    <citation type="journal article" date="2019" name="Int. J. Syst. Evol. Microbiol.">
        <title>The Global Catalogue of Microorganisms (GCM) 10K type strain sequencing project: providing services to taxonomists for standard genome sequencing and annotation.</title>
        <authorList>
            <consortium name="The Broad Institute Genomics Platform"/>
            <consortium name="The Broad Institute Genome Sequencing Center for Infectious Disease"/>
            <person name="Wu L."/>
            <person name="Ma J."/>
        </authorList>
    </citation>
    <scope>NUCLEOTIDE SEQUENCE [LARGE SCALE GENOMIC DNA]</scope>
    <source>
        <strain evidence="3">JCM 16953</strain>
    </source>
</reference>
<accession>A0ABP7J9E5</accession>
<evidence type="ECO:0000313" key="3">
    <source>
        <dbReference type="Proteomes" id="UP001501821"/>
    </source>
</evidence>
<protein>
    <recommendedName>
        <fullName evidence="1">SnoaL-like domain-containing protein</fullName>
    </recommendedName>
</protein>
<dbReference type="InterPro" id="IPR037401">
    <property type="entry name" value="SnoaL-like"/>
</dbReference>
<keyword evidence="3" id="KW-1185">Reference proteome</keyword>
<dbReference type="Proteomes" id="UP001501821">
    <property type="component" value="Unassembled WGS sequence"/>
</dbReference>
<dbReference type="EMBL" id="BAABAH010000030">
    <property type="protein sequence ID" value="GAA3837106.1"/>
    <property type="molecule type" value="Genomic_DNA"/>
</dbReference>
<dbReference type="Gene3D" id="3.10.450.50">
    <property type="match status" value="1"/>
</dbReference>
<evidence type="ECO:0000313" key="2">
    <source>
        <dbReference type="EMBL" id="GAA3837106.1"/>
    </source>
</evidence>
<organism evidence="2 3">
    <name type="scientific">Nocardioides panacisoli</name>
    <dbReference type="NCBI Taxonomy" id="627624"/>
    <lineage>
        <taxon>Bacteria</taxon>
        <taxon>Bacillati</taxon>
        <taxon>Actinomycetota</taxon>
        <taxon>Actinomycetes</taxon>
        <taxon>Propionibacteriales</taxon>
        <taxon>Nocardioidaceae</taxon>
        <taxon>Nocardioides</taxon>
    </lineage>
</organism>
<sequence length="141" mass="14927">MSHHDDPGGLLADIFASFGSGDMSDWEDHLADDAICIGTDEEEWIQGKDAIVALMQTQMTEMSAAGISVTGGDSVTIEHGEMVIVADRPTIHLPDGSSTSVRATLAGRRVEGEILIHHLHLSAPAPNADVVQTELTVPQTS</sequence>